<evidence type="ECO:0000313" key="2">
    <source>
        <dbReference type="Proteomes" id="UP000245591"/>
    </source>
</evidence>
<dbReference type="Gene3D" id="2.40.70.10">
    <property type="entry name" value="Acid Proteases"/>
    <property type="match status" value="1"/>
</dbReference>
<proteinExistence type="predicted"/>
<name>A0A2U1J9V5_SMIAN</name>
<dbReference type="Proteomes" id="UP000245591">
    <property type="component" value="Unassembled WGS sequence"/>
</dbReference>
<dbReference type="InterPro" id="IPR021109">
    <property type="entry name" value="Peptidase_aspartic_dom_sf"/>
</dbReference>
<protein>
    <recommendedName>
        <fullName evidence="3">Peptidase A1 domain-containing protein</fullName>
    </recommendedName>
</protein>
<evidence type="ECO:0008006" key="3">
    <source>
        <dbReference type="Google" id="ProtNLM"/>
    </source>
</evidence>
<dbReference type="AlphaFoldDB" id="A0A2U1J9V5"/>
<dbReference type="EMBL" id="MBFU01000124">
    <property type="protein sequence ID" value="PWA01877.1"/>
    <property type="molecule type" value="Genomic_DNA"/>
</dbReference>
<comment type="caution">
    <text evidence="1">The sequence shown here is derived from an EMBL/GenBank/DDBJ whole genome shotgun (WGS) entry which is preliminary data.</text>
</comment>
<evidence type="ECO:0000313" key="1">
    <source>
        <dbReference type="EMBL" id="PWA01877.1"/>
    </source>
</evidence>
<keyword evidence="2" id="KW-1185">Reference proteome</keyword>
<reference evidence="1 2" key="1">
    <citation type="journal article" date="2018" name="MBio">
        <title>Comparative Genomics Reveals the Core Gene Toolbox for the Fungus-Insect Symbiosis.</title>
        <authorList>
            <person name="Wang Y."/>
            <person name="Stata M."/>
            <person name="Wang W."/>
            <person name="Stajich J.E."/>
            <person name="White M.M."/>
            <person name="Moncalvo J.M."/>
        </authorList>
    </citation>
    <scope>NUCLEOTIDE SEQUENCE [LARGE SCALE GENOMIC DNA]</scope>
    <source>
        <strain evidence="1 2">AUS-126-30</strain>
    </source>
</reference>
<dbReference type="SUPFAM" id="SSF50630">
    <property type="entry name" value="Acid proteases"/>
    <property type="match status" value="1"/>
</dbReference>
<gene>
    <name evidence="1" type="ORF">BB558_001993</name>
</gene>
<accession>A0A2U1J9V5</accession>
<sequence>MEQILFESNFFTRKAGIFCTEAAFIGGYSNALDIAFNGTLAANLEKYLKDPKFQKIAEFGYLNFQYCESNGVTNGFLGLDPRYIDTSPDGFFSSESSIMDFLGQDKMITIDMREEKSLFSFGNAIDANETIHWIISVGNNTFEFKIKDILVDNELINVEDNGTTAVFNPRYRDIYIEKSIADKIDNIKFQWSPGCYYDFEDIIFNTGDVSIDLKPQSFLKPNGLPCDSYIKPLEDKPKKDAWVFG</sequence>
<organism evidence="1 2">
    <name type="scientific">Smittium angustum</name>
    <dbReference type="NCBI Taxonomy" id="133377"/>
    <lineage>
        <taxon>Eukaryota</taxon>
        <taxon>Fungi</taxon>
        <taxon>Fungi incertae sedis</taxon>
        <taxon>Zoopagomycota</taxon>
        <taxon>Kickxellomycotina</taxon>
        <taxon>Harpellomycetes</taxon>
        <taxon>Harpellales</taxon>
        <taxon>Legeriomycetaceae</taxon>
        <taxon>Smittium</taxon>
    </lineage>
</organism>